<feature type="chain" id="PRO_5043841590" description="Lipoprotein" evidence="1">
    <location>
        <begin position="24"/>
        <end position="85"/>
    </location>
</feature>
<name>A0AAV1JWH7_9NEOP</name>
<sequence length="85" mass="9442">MISKVTMQVSLIAFLFALTSCSGKIFDSGESEQRGFSDSILRILDFIYPKDDSDSKIMKEIFTLLVEDGPPSLESGIDALDYLLK</sequence>
<reference evidence="2 3" key="1">
    <citation type="submission" date="2023-11" db="EMBL/GenBank/DDBJ databases">
        <authorList>
            <person name="Okamura Y."/>
        </authorList>
    </citation>
    <scope>NUCLEOTIDE SEQUENCE [LARGE SCALE GENOMIC DNA]</scope>
</reference>
<dbReference type="Proteomes" id="UP001497472">
    <property type="component" value="Unassembled WGS sequence"/>
</dbReference>
<protein>
    <recommendedName>
        <fullName evidence="4">Lipoprotein</fullName>
    </recommendedName>
</protein>
<feature type="signal peptide" evidence="1">
    <location>
        <begin position="1"/>
        <end position="23"/>
    </location>
</feature>
<evidence type="ECO:0000313" key="2">
    <source>
        <dbReference type="EMBL" id="CAK1552512.1"/>
    </source>
</evidence>
<evidence type="ECO:0000256" key="1">
    <source>
        <dbReference type="SAM" id="SignalP"/>
    </source>
</evidence>
<dbReference type="AlphaFoldDB" id="A0AAV1JWH7"/>
<dbReference type="PROSITE" id="PS51257">
    <property type="entry name" value="PROKAR_LIPOPROTEIN"/>
    <property type="match status" value="1"/>
</dbReference>
<keyword evidence="1" id="KW-0732">Signal</keyword>
<comment type="caution">
    <text evidence="2">The sequence shown here is derived from an EMBL/GenBank/DDBJ whole genome shotgun (WGS) entry which is preliminary data.</text>
</comment>
<evidence type="ECO:0008006" key="4">
    <source>
        <dbReference type="Google" id="ProtNLM"/>
    </source>
</evidence>
<gene>
    <name evidence="2" type="ORF">LNINA_LOCUS11553</name>
</gene>
<proteinExistence type="predicted"/>
<dbReference type="EMBL" id="CAVLEF010000146">
    <property type="protein sequence ID" value="CAK1552512.1"/>
    <property type="molecule type" value="Genomic_DNA"/>
</dbReference>
<evidence type="ECO:0000313" key="3">
    <source>
        <dbReference type="Proteomes" id="UP001497472"/>
    </source>
</evidence>
<organism evidence="2 3">
    <name type="scientific">Leptosia nina</name>
    <dbReference type="NCBI Taxonomy" id="320188"/>
    <lineage>
        <taxon>Eukaryota</taxon>
        <taxon>Metazoa</taxon>
        <taxon>Ecdysozoa</taxon>
        <taxon>Arthropoda</taxon>
        <taxon>Hexapoda</taxon>
        <taxon>Insecta</taxon>
        <taxon>Pterygota</taxon>
        <taxon>Neoptera</taxon>
        <taxon>Endopterygota</taxon>
        <taxon>Lepidoptera</taxon>
        <taxon>Glossata</taxon>
        <taxon>Ditrysia</taxon>
        <taxon>Papilionoidea</taxon>
        <taxon>Pieridae</taxon>
        <taxon>Pierinae</taxon>
        <taxon>Leptosia</taxon>
    </lineage>
</organism>
<keyword evidence="3" id="KW-1185">Reference proteome</keyword>
<accession>A0AAV1JWH7</accession>